<comment type="catalytic activity">
    <reaction evidence="9 10 11">
        <text>adenosine(37) in tRNA + dimethylallyl diphosphate = N(6)-dimethylallyladenosine(37) in tRNA + diphosphate</text>
        <dbReference type="Rhea" id="RHEA:26482"/>
        <dbReference type="Rhea" id="RHEA-COMP:10162"/>
        <dbReference type="Rhea" id="RHEA-COMP:10375"/>
        <dbReference type="ChEBI" id="CHEBI:33019"/>
        <dbReference type="ChEBI" id="CHEBI:57623"/>
        <dbReference type="ChEBI" id="CHEBI:74411"/>
        <dbReference type="ChEBI" id="CHEBI:74415"/>
        <dbReference type="EC" id="2.5.1.75"/>
    </reaction>
</comment>
<evidence type="ECO:0000256" key="9">
    <source>
        <dbReference type="ARBA" id="ARBA00049563"/>
    </source>
</evidence>
<evidence type="ECO:0000256" key="5">
    <source>
        <dbReference type="ARBA" id="ARBA00022694"/>
    </source>
</evidence>
<evidence type="ECO:0000256" key="10">
    <source>
        <dbReference type="HAMAP-Rule" id="MF_00185"/>
    </source>
</evidence>
<dbReference type="HAMAP" id="MF_00185">
    <property type="entry name" value="IPP_trans"/>
    <property type="match status" value="1"/>
</dbReference>
<comment type="subunit">
    <text evidence="10">Monomer.</text>
</comment>
<dbReference type="RefSeq" id="WP_138730562.1">
    <property type="nucleotide sequence ID" value="NZ_SRMP02000013.1"/>
</dbReference>
<dbReference type="PANTHER" id="PTHR11088">
    <property type="entry name" value="TRNA DIMETHYLALLYLTRANSFERASE"/>
    <property type="match status" value="1"/>
</dbReference>
<dbReference type="EMBL" id="SRMP02000013">
    <property type="protein sequence ID" value="MFN0291712.1"/>
    <property type="molecule type" value="Genomic_DNA"/>
</dbReference>
<proteinExistence type="inferred from homology"/>
<dbReference type="Pfam" id="PF01715">
    <property type="entry name" value="IPPT"/>
    <property type="match status" value="1"/>
</dbReference>
<evidence type="ECO:0000256" key="8">
    <source>
        <dbReference type="ARBA" id="ARBA00022842"/>
    </source>
</evidence>
<dbReference type="SUPFAM" id="SSF52540">
    <property type="entry name" value="P-loop containing nucleoside triphosphate hydrolases"/>
    <property type="match status" value="2"/>
</dbReference>
<keyword evidence="15" id="KW-1185">Reference proteome</keyword>
<evidence type="ECO:0000256" key="13">
    <source>
        <dbReference type="RuleBase" id="RU003785"/>
    </source>
</evidence>
<evidence type="ECO:0000256" key="6">
    <source>
        <dbReference type="ARBA" id="ARBA00022741"/>
    </source>
</evidence>
<evidence type="ECO:0000256" key="3">
    <source>
        <dbReference type="ARBA" id="ARBA00005842"/>
    </source>
</evidence>
<protein>
    <recommendedName>
        <fullName evidence="10">tRNA dimethylallyltransferase</fullName>
        <ecNumber evidence="10">2.5.1.75</ecNumber>
    </recommendedName>
    <alternativeName>
        <fullName evidence="10">Dimethylallyl diphosphate:tRNA dimethylallyltransferase</fullName>
        <shortName evidence="10">DMAPP:tRNA dimethylallyltransferase</shortName>
        <shortName evidence="10">DMATase</shortName>
    </alternativeName>
    <alternativeName>
        <fullName evidence="10">Isopentenyl-diphosphate:tRNA isopentenyltransferase</fullName>
        <shortName evidence="10">IPP transferase</shortName>
        <shortName evidence="10">IPPT</shortName>
        <shortName evidence="10">IPTase</shortName>
    </alternativeName>
</protein>
<dbReference type="Proteomes" id="UP001517367">
    <property type="component" value="Unassembled WGS sequence"/>
</dbReference>
<comment type="caution">
    <text evidence="10">Lacks conserved residue(s) required for the propagation of feature annotation.</text>
</comment>
<keyword evidence="8 10" id="KW-0460">Magnesium</keyword>
<dbReference type="InterPro" id="IPR018022">
    <property type="entry name" value="IPT"/>
</dbReference>
<evidence type="ECO:0000313" key="15">
    <source>
        <dbReference type="Proteomes" id="UP001517367"/>
    </source>
</evidence>
<dbReference type="Gene3D" id="3.40.50.300">
    <property type="entry name" value="P-loop containing nucleotide triphosphate hydrolases"/>
    <property type="match status" value="2"/>
</dbReference>
<keyword evidence="5 10" id="KW-0819">tRNA processing</keyword>
<evidence type="ECO:0000256" key="12">
    <source>
        <dbReference type="RuleBase" id="RU003784"/>
    </source>
</evidence>
<keyword evidence="4 10" id="KW-0808">Transferase</keyword>
<dbReference type="PANTHER" id="PTHR11088:SF60">
    <property type="entry name" value="TRNA DIMETHYLALLYLTRANSFERASE"/>
    <property type="match status" value="1"/>
</dbReference>
<comment type="caution">
    <text evidence="14">The sequence shown here is derived from an EMBL/GenBank/DDBJ whole genome shotgun (WGS) entry which is preliminary data.</text>
</comment>
<dbReference type="InterPro" id="IPR027417">
    <property type="entry name" value="P-loop_NTPase"/>
</dbReference>
<feature type="region of interest" description="Interaction with substrate tRNA" evidence="10">
    <location>
        <begin position="36"/>
        <end position="39"/>
    </location>
</feature>
<evidence type="ECO:0000256" key="7">
    <source>
        <dbReference type="ARBA" id="ARBA00022840"/>
    </source>
</evidence>
<sequence>MSDKNLLIVLGSTAVGKTKLAVQLAKGFNGEIISADSRQVFKGMDIGTGKDLSEYVVDGLRIPYHLIDIKNAGEKYHVDAFKEDFYSAFGTVASKHRLPILCGGTGMYIHSLLQNHQFTSVPVNENLRHQLIQLDKEQLKSKLDEFPLALRAQADYSSSKRLVRAIEIAQFLHENGKLELQKRPVLKPLVIGLYNDVETRRTKILSRLNDRLANGLIEEVQALIATGVSEEMLVFYGLEYKFVIAYLKNEMDLTTLKERLGTAICQFAKRQMTFFRKMEKDGVQIDWIEAVEDKLIVKNKALDLVRQNFN</sequence>
<gene>
    <name evidence="10 14" type="primary">miaA</name>
    <name evidence="14" type="ORF">E5L68_009915</name>
</gene>
<feature type="site" description="Interaction with substrate tRNA" evidence="10">
    <location>
        <position position="105"/>
    </location>
</feature>
<feature type="site" description="Interaction with substrate tRNA" evidence="10">
    <location>
        <position position="128"/>
    </location>
</feature>
<dbReference type="NCBIfam" id="TIGR00174">
    <property type="entry name" value="miaA"/>
    <property type="match status" value="1"/>
</dbReference>
<accession>A0ABW9JH54</accession>
<name>A0ABW9JH54_9SPHI</name>
<evidence type="ECO:0000256" key="2">
    <source>
        <dbReference type="ARBA" id="ARBA00003213"/>
    </source>
</evidence>
<reference evidence="14 15" key="1">
    <citation type="submission" date="2024-12" db="EMBL/GenBank/DDBJ databases">
        <authorList>
            <person name="Hu S."/>
        </authorList>
    </citation>
    <scope>NUCLEOTIDE SEQUENCE [LARGE SCALE GENOMIC DNA]</scope>
    <source>
        <strain evidence="14 15">P-25</strain>
    </source>
</reference>
<evidence type="ECO:0000256" key="1">
    <source>
        <dbReference type="ARBA" id="ARBA00001946"/>
    </source>
</evidence>
<comment type="function">
    <text evidence="2 10 12">Catalyzes the transfer of a dimethylallyl group onto the adenine at position 37 in tRNAs that read codons beginning with uridine, leading to the formation of N6-(dimethylallyl)adenosine (i(6)A).</text>
</comment>
<dbReference type="GO" id="GO:0052381">
    <property type="term" value="F:tRNA dimethylallyltransferase activity"/>
    <property type="evidence" value="ECO:0007669"/>
    <property type="project" value="UniProtKB-EC"/>
</dbReference>
<keyword evidence="6 10" id="KW-0547">Nucleotide-binding</keyword>
<keyword evidence="7 10" id="KW-0067">ATP-binding</keyword>
<dbReference type="EC" id="2.5.1.75" evidence="10"/>
<evidence type="ECO:0000256" key="11">
    <source>
        <dbReference type="RuleBase" id="RU003783"/>
    </source>
</evidence>
<feature type="binding site" evidence="10">
    <location>
        <begin position="13"/>
        <end position="18"/>
    </location>
    <ligand>
        <name>substrate</name>
    </ligand>
</feature>
<comment type="similarity">
    <text evidence="3 10 13">Belongs to the IPP transferase family.</text>
</comment>
<comment type="cofactor">
    <cofactor evidence="1 10">
        <name>Mg(2+)</name>
        <dbReference type="ChEBI" id="CHEBI:18420"/>
    </cofactor>
</comment>
<evidence type="ECO:0000256" key="4">
    <source>
        <dbReference type="ARBA" id="ARBA00022679"/>
    </source>
</evidence>
<dbReference type="InterPro" id="IPR039657">
    <property type="entry name" value="Dimethylallyltransferase"/>
</dbReference>
<organism evidence="14 15">
    <name type="scientific">Pedobacter helvus</name>
    <dbReference type="NCBI Taxonomy" id="2563444"/>
    <lineage>
        <taxon>Bacteria</taxon>
        <taxon>Pseudomonadati</taxon>
        <taxon>Bacteroidota</taxon>
        <taxon>Sphingobacteriia</taxon>
        <taxon>Sphingobacteriales</taxon>
        <taxon>Sphingobacteriaceae</taxon>
        <taxon>Pedobacter</taxon>
    </lineage>
</organism>
<feature type="binding site" evidence="10">
    <location>
        <begin position="11"/>
        <end position="18"/>
    </location>
    <ligand>
        <name>ATP</name>
        <dbReference type="ChEBI" id="CHEBI:30616"/>
    </ligand>
</feature>
<evidence type="ECO:0000313" key="14">
    <source>
        <dbReference type="EMBL" id="MFN0291712.1"/>
    </source>
</evidence>